<keyword evidence="1" id="KW-0472">Membrane</keyword>
<feature type="signal peptide" evidence="2">
    <location>
        <begin position="1"/>
        <end position="20"/>
    </location>
</feature>
<evidence type="ECO:0000313" key="3">
    <source>
        <dbReference type="EMBL" id="JAW16338.1"/>
    </source>
</evidence>
<dbReference type="AlphaFoldDB" id="A0A224Y1G7"/>
<feature type="transmembrane region" description="Helical" evidence="1">
    <location>
        <begin position="45"/>
        <end position="66"/>
    </location>
</feature>
<protein>
    <recommendedName>
        <fullName evidence="4">Secreted protein</fullName>
    </recommendedName>
</protein>
<evidence type="ECO:0000256" key="2">
    <source>
        <dbReference type="SAM" id="SignalP"/>
    </source>
</evidence>
<evidence type="ECO:0008006" key="4">
    <source>
        <dbReference type="Google" id="ProtNLM"/>
    </source>
</evidence>
<accession>A0A224Y1G7</accession>
<sequence>MILWAFIFTLFSSLIVSTLLANLLVETESTTFTTTRMAFTTNCFTSKWFPLSLFLWSYIFIIVTIWT</sequence>
<name>A0A224Y1G7_9HEMI</name>
<reference evidence="3" key="1">
    <citation type="journal article" date="2018" name="PLoS Negl. Trop. Dis.">
        <title>An insight into the salivary gland and fat body transcriptome of Panstrongylus lignarius (Hemiptera: Heteroptera), the main vector of Chagas disease in Peru.</title>
        <authorList>
            <person name="Nevoa J.C."/>
            <person name="Mendes M.T."/>
            <person name="da Silva M.V."/>
            <person name="Soares S.C."/>
            <person name="Oliveira C.J.F."/>
            <person name="Ribeiro J.M.C."/>
        </authorList>
    </citation>
    <scope>NUCLEOTIDE SEQUENCE</scope>
</reference>
<keyword evidence="2" id="KW-0732">Signal</keyword>
<evidence type="ECO:0000256" key="1">
    <source>
        <dbReference type="SAM" id="Phobius"/>
    </source>
</evidence>
<dbReference type="EMBL" id="GFTR01000088">
    <property type="protein sequence ID" value="JAW16338.1"/>
    <property type="molecule type" value="Transcribed_RNA"/>
</dbReference>
<keyword evidence="1" id="KW-0812">Transmembrane</keyword>
<proteinExistence type="predicted"/>
<keyword evidence="1" id="KW-1133">Transmembrane helix</keyword>
<organism evidence="3">
    <name type="scientific">Panstrongylus lignarius</name>
    <dbReference type="NCBI Taxonomy" id="156445"/>
    <lineage>
        <taxon>Eukaryota</taxon>
        <taxon>Metazoa</taxon>
        <taxon>Ecdysozoa</taxon>
        <taxon>Arthropoda</taxon>
        <taxon>Hexapoda</taxon>
        <taxon>Insecta</taxon>
        <taxon>Pterygota</taxon>
        <taxon>Neoptera</taxon>
        <taxon>Paraneoptera</taxon>
        <taxon>Hemiptera</taxon>
        <taxon>Heteroptera</taxon>
        <taxon>Panheteroptera</taxon>
        <taxon>Cimicomorpha</taxon>
        <taxon>Reduviidae</taxon>
        <taxon>Triatominae</taxon>
        <taxon>Panstrongylus</taxon>
    </lineage>
</organism>
<feature type="chain" id="PRO_5012036299" description="Secreted protein" evidence="2">
    <location>
        <begin position="21"/>
        <end position="67"/>
    </location>
</feature>